<reference evidence="4" key="1">
    <citation type="journal article" date="2018" name="Nat. Microbiol.">
        <title>Leveraging single-cell genomics to expand the fungal tree of life.</title>
        <authorList>
            <person name="Ahrendt S.R."/>
            <person name="Quandt C.A."/>
            <person name="Ciobanu D."/>
            <person name="Clum A."/>
            <person name="Salamov A."/>
            <person name="Andreopoulos B."/>
            <person name="Cheng J.F."/>
            <person name="Woyke T."/>
            <person name="Pelin A."/>
            <person name="Henrissat B."/>
            <person name="Reynolds N.K."/>
            <person name="Benny G.L."/>
            <person name="Smith M.E."/>
            <person name="James T.Y."/>
            <person name="Grigoriev I.V."/>
        </authorList>
    </citation>
    <scope>NUCLEOTIDE SEQUENCE [LARGE SCALE GENOMIC DNA]</scope>
    <source>
        <strain evidence="4">Benny S71-1</strain>
    </source>
</reference>
<feature type="domain" description="Protein kinase" evidence="2">
    <location>
        <begin position="1"/>
        <end position="263"/>
    </location>
</feature>
<sequence>MGAFGNVYKGVLNKTGRLVAIKQMKRKDDSLKEWDVMAKLAGHPHILRAIALVERPTHVTYVLELAKGGDLFSYAEDKGFEVPEEEAQGIVRQIVAALLHINKCGIAHLDLKLENVLFQDKNHSHILLADFGAAEVLGESSAPITRPVGTPRYMAPEVLRCCPKAKGIVDEDVPHGFGMLSDNWSLGVLVYVLLHGRFPFAADGQAQNSRDLLQGILHQRTPFAEATEQSRCSADARDFINRLLQISPARRMTLAEACKHPWLKGAQAGKHSLDDPASGSSSTQSGKRPRLG</sequence>
<evidence type="ECO:0000313" key="4">
    <source>
        <dbReference type="Proteomes" id="UP000278143"/>
    </source>
</evidence>
<dbReference type="SMART" id="SM00220">
    <property type="entry name" value="S_TKc"/>
    <property type="match status" value="1"/>
</dbReference>
<keyword evidence="3" id="KW-0808">Transferase</keyword>
<dbReference type="InterPro" id="IPR011009">
    <property type="entry name" value="Kinase-like_dom_sf"/>
</dbReference>
<dbReference type="Pfam" id="PF00069">
    <property type="entry name" value="Pkinase"/>
    <property type="match status" value="1"/>
</dbReference>
<dbReference type="AlphaFoldDB" id="A0A4P9YTF7"/>
<dbReference type="EMBL" id="KZ991143">
    <property type="protein sequence ID" value="RKP23273.1"/>
    <property type="molecule type" value="Genomic_DNA"/>
</dbReference>
<dbReference type="InterPro" id="IPR008271">
    <property type="entry name" value="Ser/Thr_kinase_AS"/>
</dbReference>
<evidence type="ECO:0000256" key="1">
    <source>
        <dbReference type="SAM" id="MobiDB-lite"/>
    </source>
</evidence>
<feature type="region of interest" description="Disordered" evidence="1">
    <location>
        <begin position="267"/>
        <end position="292"/>
    </location>
</feature>
<dbReference type="OrthoDB" id="74764at2759"/>
<dbReference type="PROSITE" id="PS00108">
    <property type="entry name" value="PROTEIN_KINASE_ST"/>
    <property type="match status" value="1"/>
</dbReference>
<dbReference type="GO" id="GO:0005524">
    <property type="term" value="F:ATP binding"/>
    <property type="evidence" value="ECO:0007669"/>
    <property type="project" value="InterPro"/>
</dbReference>
<dbReference type="PROSITE" id="PS50011">
    <property type="entry name" value="PROTEIN_KINASE_DOM"/>
    <property type="match status" value="1"/>
</dbReference>
<keyword evidence="3" id="KW-0418">Kinase</keyword>
<accession>A0A4P9YTF7</accession>
<dbReference type="InterPro" id="IPR000719">
    <property type="entry name" value="Prot_kinase_dom"/>
</dbReference>
<dbReference type="Gene3D" id="1.10.510.10">
    <property type="entry name" value="Transferase(Phosphotransferase) domain 1"/>
    <property type="match status" value="1"/>
</dbReference>
<organism evidence="3 4">
    <name type="scientific">Syncephalis pseudoplumigaleata</name>
    <dbReference type="NCBI Taxonomy" id="1712513"/>
    <lineage>
        <taxon>Eukaryota</taxon>
        <taxon>Fungi</taxon>
        <taxon>Fungi incertae sedis</taxon>
        <taxon>Zoopagomycota</taxon>
        <taxon>Zoopagomycotina</taxon>
        <taxon>Zoopagomycetes</taxon>
        <taxon>Zoopagales</taxon>
        <taxon>Piptocephalidaceae</taxon>
        <taxon>Syncephalis</taxon>
    </lineage>
</organism>
<gene>
    <name evidence="3" type="ORF">SYNPS1DRAFT_31007</name>
</gene>
<dbReference type="Proteomes" id="UP000278143">
    <property type="component" value="Unassembled WGS sequence"/>
</dbReference>
<proteinExistence type="predicted"/>
<dbReference type="GO" id="GO:0004672">
    <property type="term" value="F:protein kinase activity"/>
    <property type="evidence" value="ECO:0007669"/>
    <property type="project" value="InterPro"/>
</dbReference>
<dbReference type="SUPFAM" id="SSF56112">
    <property type="entry name" value="Protein kinase-like (PK-like)"/>
    <property type="match status" value="1"/>
</dbReference>
<protein>
    <submittedName>
        <fullName evidence="3">Kinase-like domain-containing protein</fullName>
    </submittedName>
</protein>
<keyword evidence="4" id="KW-1185">Reference proteome</keyword>
<evidence type="ECO:0000313" key="3">
    <source>
        <dbReference type="EMBL" id="RKP23273.1"/>
    </source>
</evidence>
<name>A0A4P9YTF7_9FUNG</name>
<dbReference type="PANTHER" id="PTHR24347">
    <property type="entry name" value="SERINE/THREONINE-PROTEIN KINASE"/>
    <property type="match status" value="1"/>
</dbReference>
<evidence type="ECO:0000259" key="2">
    <source>
        <dbReference type="PROSITE" id="PS50011"/>
    </source>
</evidence>